<evidence type="ECO:0000313" key="2">
    <source>
        <dbReference type="Proteomes" id="UP000798662"/>
    </source>
</evidence>
<organism evidence="1 2">
    <name type="scientific">Pyropia yezoensis</name>
    <name type="common">Susabi-nori</name>
    <name type="synonym">Porphyra yezoensis</name>
    <dbReference type="NCBI Taxonomy" id="2788"/>
    <lineage>
        <taxon>Eukaryota</taxon>
        <taxon>Rhodophyta</taxon>
        <taxon>Bangiophyceae</taxon>
        <taxon>Bangiales</taxon>
        <taxon>Bangiaceae</taxon>
        <taxon>Pyropia</taxon>
    </lineage>
</organism>
<name>A0ACC3CAR9_PYRYE</name>
<protein>
    <submittedName>
        <fullName evidence="1">Uncharacterized protein</fullName>
    </submittedName>
</protein>
<proteinExistence type="predicted"/>
<dbReference type="Proteomes" id="UP000798662">
    <property type="component" value="Chromosome 3"/>
</dbReference>
<evidence type="ECO:0000313" key="1">
    <source>
        <dbReference type="EMBL" id="KAK1867262.1"/>
    </source>
</evidence>
<sequence>MGGRYQIALTSSLYAALSLPSGYRRRRRPPARRRLSLSSLPPFPLNGAAPPIFSGEATAVAAVASSCRYAASTPRVVWPTWRTPVFVMYFFCPWKTGK</sequence>
<keyword evidence="2" id="KW-1185">Reference proteome</keyword>
<accession>A0ACC3CAR9</accession>
<reference evidence="1" key="1">
    <citation type="submission" date="2019-11" db="EMBL/GenBank/DDBJ databases">
        <title>Nori genome reveals adaptations in red seaweeds to the harsh intertidal environment.</title>
        <authorList>
            <person name="Wang D."/>
            <person name="Mao Y."/>
        </authorList>
    </citation>
    <scope>NUCLEOTIDE SEQUENCE</scope>
    <source>
        <tissue evidence="1">Gametophyte</tissue>
    </source>
</reference>
<gene>
    <name evidence="1" type="ORF">I4F81_009769</name>
</gene>
<comment type="caution">
    <text evidence="1">The sequence shown here is derived from an EMBL/GenBank/DDBJ whole genome shotgun (WGS) entry which is preliminary data.</text>
</comment>
<dbReference type="EMBL" id="CM020620">
    <property type="protein sequence ID" value="KAK1867262.1"/>
    <property type="molecule type" value="Genomic_DNA"/>
</dbReference>